<dbReference type="PROSITE" id="PS51332">
    <property type="entry name" value="B12_BINDING"/>
    <property type="match status" value="1"/>
</dbReference>
<dbReference type="SUPFAM" id="SSF102114">
    <property type="entry name" value="Radical SAM enzymes"/>
    <property type="match status" value="1"/>
</dbReference>
<dbReference type="Proteomes" id="UP000177810">
    <property type="component" value="Unassembled WGS sequence"/>
</dbReference>
<keyword evidence="5" id="KW-0411">Iron-sulfur</keyword>
<reference evidence="8 9" key="1">
    <citation type="journal article" date="2016" name="Nat. Commun.">
        <title>Thousands of microbial genomes shed light on interconnected biogeochemical processes in an aquifer system.</title>
        <authorList>
            <person name="Anantharaman K."/>
            <person name="Brown C.T."/>
            <person name="Hug L.A."/>
            <person name="Sharon I."/>
            <person name="Castelle C.J."/>
            <person name="Probst A.J."/>
            <person name="Thomas B.C."/>
            <person name="Singh A."/>
            <person name="Wilkins M.J."/>
            <person name="Karaoz U."/>
            <person name="Brodie E.L."/>
            <person name="Williams K.H."/>
            <person name="Hubbard S.S."/>
            <person name="Banfield J.F."/>
        </authorList>
    </citation>
    <scope>NUCLEOTIDE SEQUENCE [LARGE SCALE GENOMIC DNA]</scope>
</reference>
<evidence type="ECO:0000313" key="8">
    <source>
        <dbReference type="EMBL" id="OGZ32210.1"/>
    </source>
</evidence>
<dbReference type="Pfam" id="PF02310">
    <property type="entry name" value="B12-binding"/>
    <property type="match status" value="1"/>
</dbReference>
<dbReference type="SFLD" id="SFLDG01082">
    <property type="entry name" value="B12-binding_domain_containing"/>
    <property type="match status" value="1"/>
</dbReference>
<dbReference type="InterPro" id="IPR051198">
    <property type="entry name" value="BchE-like"/>
</dbReference>
<dbReference type="SFLD" id="SFLDG01123">
    <property type="entry name" value="methyltransferase_(Class_B)"/>
    <property type="match status" value="1"/>
</dbReference>
<dbReference type="InterPro" id="IPR023404">
    <property type="entry name" value="rSAM_horseshoe"/>
</dbReference>
<comment type="cofactor">
    <cofactor evidence="1">
        <name>[4Fe-4S] cluster</name>
        <dbReference type="ChEBI" id="CHEBI:49883"/>
    </cofactor>
</comment>
<evidence type="ECO:0000256" key="5">
    <source>
        <dbReference type="ARBA" id="ARBA00023014"/>
    </source>
</evidence>
<dbReference type="STRING" id="1801990.A2V69_00295"/>
<dbReference type="InterPro" id="IPR006638">
    <property type="entry name" value="Elp3/MiaA/NifB-like_rSAM"/>
</dbReference>
<dbReference type="Gene3D" id="3.40.50.280">
    <property type="entry name" value="Cobalamin-binding domain"/>
    <property type="match status" value="1"/>
</dbReference>
<evidence type="ECO:0000259" key="6">
    <source>
        <dbReference type="PROSITE" id="PS51332"/>
    </source>
</evidence>
<dbReference type="InterPro" id="IPR006158">
    <property type="entry name" value="Cobalamin-bd"/>
</dbReference>
<dbReference type="CDD" id="cd02068">
    <property type="entry name" value="radical_SAM_B12_BD"/>
    <property type="match status" value="1"/>
</dbReference>
<evidence type="ECO:0000256" key="4">
    <source>
        <dbReference type="ARBA" id="ARBA00023004"/>
    </source>
</evidence>
<dbReference type="GO" id="GO:0046872">
    <property type="term" value="F:metal ion binding"/>
    <property type="evidence" value="ECO:0007669"/>
    <property type="project" value="UniProtKB-KW"/>
</dbReference>
<dbReference type="SFLD" id="SFLDS00029">
    <property type="entry name" value="Radical_SAM"/>
    <property type="match status" value="1"/>
</dbReference>
<accession>A0A1G2F3J5</accession>
<protein>
    <submittedName>
        <fullName evidence="8">Uncharacterized protein</fullName>
    </submittedName>
</protein>
<keyword evidence="4" id="KW-0408">Iron</keyword>
<keyword evidence="3" id="KW-0479">Metal-binding</keyword>
<evidence type="ECO:0000259" key="7">
    <source>
        <dbReference type="PROSITE" id="PS51918"/>
    </source>
</evidence>
<evidence type="ECO:0000256" key="3">
    <source>
        <dbReference type="ARBA" id="ARBA00022723"/>
    </source>
</evidence>
<name>A0A1G2F3J5_9BACT</name>
<dbReference type="GO" id="GO:0051539">
    <property type="term" value="F:4 iron, 4 sulfur cluster binding"/>
    <property type="evidence" value="ECO:0007669"/>
    <property type="project" value="UniProtKB-KW"/>
</dbReference>
<dbReference type="InterPro" id="IPR007197">
    <property type="entry name" value="rSAM"/>
</dbReference>
<dbReference type="Pfam" id="PF04055">
    <property type="entry name" value="Radical_SAM"/>
    <property type="match status" value="1"/>
</dbReference>
<evidence type="ECO:0000313" key="9">
    <source>
        <dbReference type="Proteomes" id="UP000177810"/>
    </source>
</evidence>
<evidence type="ECO:0000256" key="2">
    <source>
        <dbReference type="ARBA" id="ARBA00022691"/>
    </source>
</evidence>
<dbReference type="InterPro" id="IPR034466">
    <property type="entry name" value="Methyltransferase_Class_B"/>
</dbReference>
<proteinExistence type="predicted"/>
<organism evidence="8 9">
    <name type="scientific">Candidatus Portnoybacteria bacterium RBG_13_40_8</name>
    <dbReference type="NCBI Taxonomy" id="1801990"/>
    <lineage>
        <taxon>Bacteria</taxon>
        <taxon>Candidatus Portnoyibacteriota</taxon>
    </lineage>
</organism>
<dbReference type="GO" id="GO:0003824">
    <property type="term" value="F:catalytic activity"/>
    <property type="evidence" value="ECO:0007669"/>
    <property type="project" value="InterPro"/>
</dbReference>
<dbReference type="InterPro" id="IPR036724">
    <property type="entry name" value="Cobalamin-bd_sf"/>
</dbReference>
<dbReference type="AlphaFoldDB" id="A0A1G2F3J5"/>
<dbReference type="InterPro" id="IPR058240">
    <property type="entry name" value="rSAM_sf"/>
</dbReference>
<feature type="domain" description="Radical SAM core" evidence="7">
    <location>
        <begin position="180"/>
        <end position="400"/>
    </location>
</feature>
<dbReference type="Gene3D" id="3.80.30.20">
    <property type="entry name" value="tm_1862 like domain"/>
    <property type="match status" value="1"/>
</dbReference>
<dbReference type="EMBL" id="MHMT01000023">
    <property type="protein sequence ID" value="OGZ32210.1"/>
    <property type="molecule type" value="Genomic_DNA"/>
</dbReference>
<dbReference type="PROSITE" id="PS51918">
    <property type="entry name" value="RADICAL_SAM"/>
    <property type="match status" value="1"/>
</dbReference>
<dbReference type="CDD" id="cd01335">
    <property type="entry name" value="Radical_SAM"/>
    <property type="match status" value="1"/>
</dbReference>
<dbReference type="GO" id="GO:0031419">
    <property type="term" value="F:cobalamin binding"/>
    <property type="evidence" value="ECO:0007669"/>
    <property type="project" value="InterPro"/>
</dbReference>
<dbReference type="SUPFAM" id="SSF52242">
    <property type="entry name" value="Cobalamin (vitamin B12)-binding domain"/>
    <property type="match status" value="1"/>
</dbReference>
<evidence type="ECO:0000256" key="1">
    <source>
        <dbReference type="ARBA" id="ARBA00001966"/>
    </source>
</evidence>
<comment type="caution">
    <text evidence="8">The sequence shown here is derived from an EMBL/GenBank/DDBJ whole genome shotgun (WGS) entry which is preliminary data.</text>
</comment>
<dbReference type="PANTHER" id="PTHR43409">
    <property type="entry name" value="ANAEROBIC MAGNESIUM-PROTOPORPHYRIN IX MONOMETHYL ESTER CYCLASE-RELATED"/>
    <property type="match status" value="1"/>
</dbReference>
<dbReference type="SMART" id="SM00729">
    <property type="entry name" value="Elp3"/>
    <property type="match status" value="1"/>
</dbReference>
<gene>
    <name evidence="8" type="ORF">A2V69_00295</name>
</gene>
<feature type="domain" description="B12-binding" evidence="6">
    <location>
        <begin position="1"/>
        <end position="140"/>
    </location>
</feature>
<keyword evidence="2" id="KW-0949">S-adenosyl-L-methionine</keyword>
<sequence length="472" mass="53824">MKILLLQPEQIYYERRRTPYFPIGLGYIAAVLIKNKYAVEVLDLNATPKTGKQLSEYLKEKKFDVIGISAMSVQYNYVENIVNIIRKVSRKSLIVLGGALAIHSYKIVLENLDIDFCALGEGETILLSLLKNLDEPGEVKGIAYAQNKKIIITSKQEDIKDLDSLPFPAWDLFAMGTYMKYNNNTVNLISARGCPFNCNFCSKNFKGVRLRSVKNVIAEIKVLKKKFKTNYFAFDDELVVVNEKRIAELCGEIKKLGIKWSCQGRINFSTKPMLSMMKDAGCSTVGFGIESGSPKILKNMNKGITPEMIITAIKNCDAIRLNYVPQMIFGYVGEDEDSLKETLKLCFKTGMTPAFNTATPYPGTQLYEWAKKAGKIKDELKYLQGLQGNVALYVNCSTFPDKDFDRIKRKFEKKILYYYFLYTLAHPSRLINDNKAKLNNLHRHIKAKGVRKTFSEFVRAIRKYPQLVFGRY</sequence>